<keyword evidence="3" id="KW-0378">Hydrolase</keyword>
<dbReference type="InterPro" id="IPR002508">
    <property type="entry name" value="MurNAc-LAA_cat"/>
</dbReference>
<dbReference type="EMBL" id="MUHD01000029">
    <property type="protein sequence ID" value="OXB05111.1"/>
    <property type="molecule type" value="Genomic_DNA"/>
</dbReference>
<evidence type="ECO:0000256" key="1">
    <source>
        <dbReference type="ARBA" id="ARBA00001561"/>
    </source>
</evidence>
<evidence type="ECO:0000256" key="2">
    <source>
        <dbReference type="ARBA" id="ARBA00011901"/>
    </source>
</evidence>
<accession>A0ABX4CRQ6</accession>
<dbReference type="Pfam" id="PF01520">
    <property type="entry name" value="Amidase_3"/>
    <property type="match status" value="1"/>
</dbReference>
<evidence type="ECO:0000256" key="3">
    <source>
        <dbReference type="ARBA" id="ARBA00022801"/>
    </source>
</evidence>
<evidence type="ECO:0000313" key="5">
    <source>
        <dbReference type="EMBL" id="OXB05111.1"/>
    </source>
</evidence>
<dbReference type="CDD" id="cd02696">
    <property type="entry name" value="MurNAc-LAA"/>
    <property type="match status" value="1"/>
</dbReference>
<dbReference type="EC" id="3.5.1.28" evidence="2"/>
<proteinExistence type="predicted"/>
<dbReference type="Proteomes" id="UP000198381">
    <property type="component" value="Unassembled WGS sequence"/>
</dbReference>
<dbReference type="RefSeq" id="WP_089058864.1">
    <property type="nucleotide sequence ID" value="NZ_MUHD01000029.1"/>
</dbReference>
<evidence type="ECO:0000313" key="6">
    <source>
        <dbReference type="Proteomes" id="UP000198381"/>
    </source>
</evidence>
<keyword evidence="6" id="KW-1185">Reference proteome</keyword>
<dbReference type="SUPFAM" id="SSF53187">
    <property type="entry name" value="Zn-dependent exopeptidases"/>
    <property type="match status" value="1"/>
</dbReference>
<organism evidence="5 6">
    <name type="scientific">Flavobacterium plurextorum</name>
    <dbReference type="NCBI Taxonomy" id="1114867"/>
    <lineage>
        <taxon>Bacteria</taxon>
        <taxon>Pseudomonadati</taxon>
        <taxon>Bacteroidota</taxon>
        <taxon>Flavobacteriia</taxon>
        <taxon>Flavobacteriales</taxon>
        <taxon>Flavobacteriaceae</taxon>
        <taxon>Flavobacterium</taxon>
    </lineage>
</organism>
<comment type="caution">
    <text evidence="5">The sequence shown here is derived from an EMBL/GenBank/DDBJ whole genome shotgun (WGS) entry which is preliminary data.</text>
</comment>
<gene>
    <name evidence="5" type="ORF">B0A81_15505</name>
</gene>
<dbReference type="Gene3D" id="3.40.630.40">
    <property type="entry name" value="Zn-dependent exopeptidases"/>
    <property type="match status" value="1"/>
</dbReference>
<feature type="domain" description="MurNAc-LAA" evidence="4">
    <location>
        <begin position="89"/>
        <end position="202"/>
    </location>
</feature>
<dbReference type="InterPro" id="IPR050695">
    <property type="entry name" value="N-acetylmuramoyl_amidase_3"/>
</dbReference>
<sequence length="202" mass="22476">MKNRIKFSTLLGILGLAVIFSFKTLEEKKTIVIDAGHGGKDLGVDMYGFQEKVITETIAKKIKALNKDNNVEIVLLRDSDREMELSERVSIINNLKPDLVVSLHITANMNMSANGAEAYVPSNETFHEKSKESAVIVIDKITETGNLKKRKVAEAPFYILKNASCPVMTLMIGFLSNEKDRDYITSEKGQTEIALNILEAVK</sequence>
<name>A0ABX4CRQ6_9FLAO</name>
<dbReference type="PANTHER" id="PTHR30404:SF0">
    <property type="entry name" value="N-ACETYLMURAMOYL-L-ALANINE AMIDASE AMIC"/>
    <property type="match status" value="1"/>
</dbReference>
<evidence type="ECO:0000259" key="4">
    <source>
        <dbReference type="SMART" id="SM00646"/>
    </source>
</evidence>
<protein>
    <recommendedName>
        <fullName evidence="2">N-acetylmuramoyl-L-alanine amidase</fullName>
        <ecNumber evidence="2">3.5.1.28</ecNumber>
    </recommendedName>
</protein>
<reference evidence="5 6" key="1">
    <citation type="submission" date="2016-11" db="EMBL/GenBank/DDBJ databases">
        <title>Whole genomes of Flavobacteriaceae.</title>
        <authorList>
            <person name="Stine C."/>
            <person name="Li C."/>
            <person name="Tadesse D."/>
        </authorList>
    </citation>
    <scope>NUCLEOTIDE SEQUENCE [LARGE SCALE GENOMIC DNA]</scope>
    <source>
        <strain evidence="5 6">CCUG 60112</strain>
    </source>
</reference>
<dbReference type="SMART" id="SM00646">
    <property type="entry name" value="Ami_3"/>
    <property type="match status" value="1"/>
</dbReference>
<dbReference type="PANTHER" id="PTHR30404">
    <property type="entry name" value="N-ACETYLMURAMOYL-L-ALANINE AMIDASE"/>
    <property type="match status" value="1"/>
</dbReference>
<comment type="catalytic activity">
    <reaction evidence="1">
        <text>Hydrolyzes the link between N-acetylmuramoyl residues and L-amino acid residues in certain cell-wall glycopeptides.</text>
        <dbReference type="EC" id="3.5.1.28"/>
    </reaction>
</comment>